<evidence type="ECO:0000256" key="2">
    <source>
        <dbReference type="ARBA" id="ARBA00022737"/>
    </source>
</evidence>
<dbReference type="CDD" id="cd00009">
    <property type="entry name" value="AAA"/>
    <property type="match status" value="1"/>
</dbReference>
<feature type="domain" description="AAA+ ATPase" evidence="8">
    <location>
        <begin position="47"/>
        <end position="192"/>
    </location>
</feature>
<keyword evidence="3 6" id="KW-0547">Nucleotide-binding</keyword>
<keyword evidence="7" id="KW-0175">Coiled coil</keyword>
<accession>A0A545W291</accession>
<evidence type="ECO:0000259" key="8">
    <source>
        <dbReference type="SMART" id="SM00382"/>
    </source>
</evidence>
<keyword evidence="11" id="KW-1185">Reference proteome</keyword>
<dbReference type="STRING" id="43265.A0A545W291"/>
<dbReference type="InterPro" id="IPR018368">
    <property type="entry name" value="ClpA/B_CS1"/>
</dbReference>
<feature type="domain" description="AAA+ ATPase" evidence="8">
    <location>
        <begin position="446"/>
        <end position="586"/>
    </location>
</feature>
<dbReference type="InterPro" id="IPR027417">
    <property type="entry name" value="P-loop_NTPase"/>
</dbReference>
<dbReference type="GO" id="GO:0016887">
    <property type="term" value="F:ATP hydrolysis activity"/>
    <property type="evidence" value="ECO:0007669"/>
    <property type="project" value="InterPro"/>
</dbReference>
<dbReference type="PROSITE" id="PS00870">
    <property type="entry name" value="CLPAB_1"/>
    <property type="match status" value="1"/>
</dbReference>
<sequence>MSGEEEKPALEQFGVDLTARARDGKLDPVIGRDAEIQRTIQILSRRTKNNPVLIGNAGTGKTAVLEGLALRIIHGDVPESIKNKRVITLDLGSLIAGAKFRGDFEERLKKVLDEVQKAEGEVILFIDELHTLLGLGKAEGSIDASNLLKPALARGELQCCGATTLAEYRLIEKDVALARRFQPIIVNEPTVEDTISILRGIKDKYEVHHGVRITDGALVAAASLSNRYITDRFLPDKAIDLMDEAASHLKLQHESKPEDIMRLDHKIMTIQIELESLRKEKDVASKERREKLETELKKYHEEISELNARWDKEKSELDAVKKIQEDLDKARFELDQAQRTGNFGRASELRFGVIPDLEQRLPSESEKEQPNDSTLIHDSVTSDDIGAVVSRITGIPVSKLTSGHIEKLVHMEESLSEAVKGQDDAIKAVSNAVRLQRAGLSGENKPLASFFFLGPTGVGKTELCKKLAGFLFSTESAVVRFDMSEFQEKHTISRLIGAPSGYVGYDDAGQLTEAVRRKPYAVLLFDEFEKAHRDISALLLQVLDEGYLTDAQGHKVDFRNTIIVLTSNLGADILVGQDPLHPYAEDANGELDPSVREAVMDVVGHAYPPEFLNRIDSFILFKRLARGAIRDIVDIRLRELQQRLDDRRIVLAVGDDVRDWLAERGYDPKFGARPLNRLITNEIGNGLADQIIRGKLKTGETATVRIKDDKSGLDVINTSAAVEAASPAGST</sequence>
<dbReference type="AlphaFoldDB" id="A0A545W291"/>
<reference evidence="10 11" key="1">
    <citation type="journal article" date="2019" name="Appl. Microbiol. Biotechnol.">
        <title>Genome sequence of Isaria javanica and comparative genome analysis insights into family S53 peptidase evolution in fungal entomopathogens.</title>
        <authorList>
            <person name="Lin R."/>
            <person name="Zhang X."/>
            <person name="Xin B."/>
            <person name="Zou M."/>
            <person name="Gao Y."/>
            <person name="Qin F."/>
            <person name="Hu Q."/>
            <person name="Xie B."/>
            <person name="Cheng X."/>
        </authorList>
    </citation>
    <scope>NUCLEOTIDE SEQUENCE [LARGE SCALE GENOMIC DNA]</scope>
    <source>
        <strain evidence="10 11">IJ1G</strain>
    </source>
</reference>
<dbReference type="InterPro" id="IPR019489">
    <property type="entry name" value="Clp_ATPase_C"/>
</dbReference>
<dbReference type="SUPFAM" id="SSF52540">
    <property type="entry name" value="P-loop containing nucleoside triphosphate hydrolases"/>
    <property type="match status" value="2"/>
</dbReference>
<evidence type="ECO:0000256" key="1">
    <source>
        <dbReference type="ARBA" id="ARBA00008675"/>
    </source>
</evidence>
<organism evidence="10 11">
    <name type="scientific">Cordyceps javanica</name>
    <dbReference type="NCBI Taxonomy" id="43265"/>
    <lineage>
        <taxon>Eukaryota</taxon>
        <taxon>Fungi</taxon>
        <taxon>Dikarya</taxon>
        <taxon>Ascomycota</taxon>
        <taxon>Pezizomycotina</taxon>
        <taxon>Sordariomycetes</taxon>
        <taxon>Hypocreomycetidae</taxon>
        <taxon>Hypocreales</taxon>
        <taxon>Cordycipitaceae</taxon>
        <taxon>Cordyceps</taxon>
    </lineage>
</organism>
<name>A0A545W291_9HYPO</name>
<dbReference type="GO" id="GO:0043335">
    <property type="term" value="P:protein unfolding"/>
    <property type="evidence" value="ECO:0007669"/>
    <property type="project" value="TreeGrafter"/>
</dbReference>
<dbReference type="Gene3D" id="1.10.8.60">
    <property type="match status" value="1"/>
</dbReference>
<dbReference type="Pfam" id="PF00004">
    <property type="entry name" value="AAA"/>
    <property type="match status" value="1"/>
</dbReference>
<dbReference type="EMBL" id="SPUK01000005">
    <property type="protein sequence ID" value="TQV96840.1"/>
    <property type="molecule type" value="Genomic_DNA"/>
</dbReference>
<dbReference type="PANTHER" id="PTHR11638:SF176">
    <property type="entry name" value="HEAT SHOCK PROTEIN 78, MITOCHONDRIAL"/>
    <property type="match status" value="1"/>
</dbReference>
<dbReference type="GO" id="GO:0034605">
    <property type="term" value="P:cellular response to heat"/>
    <property type="evidence" value="ECO:0007669"/>
    <property type="project" value="TreeGrafter"/>
</dbReference>
<dbReference type="Pfam" id="PF17871">
    <property type="entry name" value="AAA_lid_9"/>
    <property type="match status" value="1"/>
</dbReference>
<dbReference type="InterPro" id="IPR003959">
    <property type="entry name" value="ATPase_AAA_core"/>
</dbReference>
<dbReference type="PRINTS" id="PR00300">
    <property type="entry name" value="CLPPROTEASEA"/>
</dbReference>
<evidence type="ECO:0000256" key="4">
    <source>
        <dbReference type="ARBA" id="ARBA00022840"/>
    </source>
</evidence>
<evidence type="ECO:0000313" key="10">
    <source>
        <dbReference type="EMBL" id="TQV96840.1"/>
    </source>
</evidence>
<dbReference type="GO" id="GO:0042026">
    <property type="term" value="P:protein refolding"/>
    <property type="evidence" value="ECO:0007669"/>
    <property type="project" value="TreeGrafter"/>
</dbReference>
<dbReference type="PANTHER" id="PTHR11638">
    <property type="entry name" value="ATP-DEPENDENT CLP PROTEASE"/>
    <property type="match status" value="1"/>
</dbReference>
<dbReference type="FunFam" id="3.40.50.300:FF:000025">
    <property type="entry name" value="ATP-dependent Clp protease subunit"/>
    <property type="match status" value="1"/>
</dbReference>
<dbReference type="InterPro" id="IPR028299">
    <property type="entry name" value="ClpA/B_CS2"/>
</dbReference>
<dbReference type="GO" id="GO:0005524">
    <property type="term" value="F:ATP binding"/>
    <property type="evidence" value="ECO:0007669"/>
    <property type="project" value="UniProtKB-KW"/>
</dbReference>
<dbReference type="InterPro" id="IPR041546">
    <property type="entry name" value="ClpA/ClpB_AAA_lid"/>
</dbReference>
<comment type="caution">
    <text evidence="10">The sequence shown here is derived from an EMBL/GenBank/DDBJ whole genome shotgun (WGS) entry which is preliminary data.</text>
</comment>
<feature type="domain" description="Clp ATPase C-terminal" evidence="9">
    <location>
        <begin position="624"/>
        <end position="713"/>
    </location>
</feature>
<evidence type="ECO:0000256" key="6">
    <source>
        <dbReference type="RuleBase" id="RU004432"/>
    </source>
</evidence>
<feature type="coiled-coil region" evidence="7">
    <location>
        <begin position="260"/>
        <end position="340"/>
    </location>
</feature>
<keyword evidence="4 6" id="KW-0067">ATP-binding</keyword>
<dbReference type="InterPro" id="IPR003593">
    <property type="entry name" value="AAA+_ATPase"/>
</dbReference>
<keyword evidence="2" id="KW-0677">Repeat</keyword>
<dbReference type="Pfam" id="PF10431">
    <property type="entry name" value="ClpB_D2-small"/>
    <property type="match status" value="1"/>
</dbReference>
<evidence type="ECO:0000256" key="7">
    <source>
        <dbReference type="SAM" id="Coils"/>
    </source>
</evidence>
<evidence type="ECO:0000259" key="9">
    <source>
        <dbReference type="SMART" id="SM01086"/>
    </source>
</evidence>
<evidence type="ECO:0000256" key="5">
    <source>
        <dbReference type="ARBA" id="ARBA00023186"/>
    </source>
</evidence>
<dbReference type="InterPro" id="IPR001270">
    <property type="entry name" value="ClpA/B"/>
</dbReference>
<dbReference type="Proteomes" id="UP000315783">
    <property type="component" value="Unassembled WGS sequence"/>
</dbReference>
<dbReference type="SMART" id="SM00382">
    <property type="entry name" value="AAA"/>
    <property type="match status" value="2"/>
</dbReference>
<comment type="similarity">
    <text evidence="1 6">Belongs to the ClpA/ClpB family.</text>
</comment>
<dbReference type="OrthoDB" id="47330at2759"/>
<evidence type="ECO:0000256" key="3">
    <source>
        <dbReference type="ARBA" id="ARBA00022741"/>
    </source>
</evidence>
<dbReference type="FunFam" id="3.40.50.300:FF:000010">
    <property type="entry name" value="Chaperone clpB 1, putative"/>
    <property type="match status" value="1"/>
</dbReference>
<keyword evidence="10" id="KW-0346">Stress response</keyword>
<dbReference type="Gene3D" id="3.40.50.300">
    <property type="entry name" value="P-loop containing nucleotide triphosphate hydrolases"/>
    <property type="match status" value="3"/>
</dbReference>
<dbReference type="GO" id="GO:0005759">
    <property type="term" value="C:mitochondrial matrix"/>
    <property type="evidence" value="ECO:0007669"/>
    <property type="project" value="TreeGrafter"/>
</dbReference>
<dbReference type="CDD" id="cd19499">
    <property type="entry name" value="RecA-like_ClpB_Hsp104-like"/>
    <property type="match status" value="1"/>
</dbReference>
<protein>
    <submittedName>
        <fullName evidence="10">Heat shock protein 78, mitochondrial</fullName>
    </submittedName>
</protein>
<proteinExistence type="inferred from homology"/>
<dbReference type="FunFam" id="3.40.50.300:FF:000120">
    <property type="entry name" value="ATP-dependent chaperone ClpB"/>
    <property type="match status" value="1"/>
</dbReference>
<dbReference type="InterPro" id="IPR050130">
    <property type="entry name" value="ClpA_ClpB"/>
</dbReference>
<dbReference type="Pfam" id="PF07724">
    <property type="entry name" value="AAA_2"/>
    <property type="match status" value="1"/>
</dbReference>
<gene>
    <name evidence="10" type="ORF">IF1G_04080</name>
</gene>
<keyword evidence="5 6" id="KW-0143">Chaperone</keyword>
<evidence type="ECO:0000313" key="11">
    <source>
        <dbReference type="Proteomes" id="UP000315783"/>
    </source>
</evidence>
<dbReference type="SMART" id="SM01086">
    <property type="entry name" value="ClpB_D2-small"/>
    <property type="match status" value="1"/>
</dbReference>
<dbReference type="PROSITE" id="PS00871">
    <property type="entry name" value="CLPAB_2"/>
    <property type="match status" value="1"/>
</dbReference>